<dbReference type="EMBL" id="KV425913">
    <property type="protein sequence ID" value="KZV99041.1"/>
    <property type="molecule type" value="Genomic_DNA"/>
</dbReference>
<dbReference type="Proteomes" id="UP000077266">
    <property type="component" value="Unassembled WGS sequence"/>
</dbReference>
<reference evidence="2 3" key="1">
    <citation type="journal article" date="2016" name="Mol. Biol. Evol.">
        <title>Comparative Genomics of Early-Diverging Mushroom-Forming Fungi Provides Insights into the Origins of Lignocellulose Decay Capabilities.</title>
        <authorList>
            <person name="Nagy L.G."/>
            <person name="Riley R."/>
            <person name="Tritt A."/>
            <person name="Adam C."/>
            <person name="Daum C."/>
            <person name="Floudas D."/>
            <person name="Sun H."/>
            <person name="Yadav J.S."/>
            <person name="Pangilinan J."/>
            <person name="Larsson K.H."/>
            <person name="Matsuura K."/>
            <person name="Barry K."/>
            <person name="Labutti K."/>
            <person name="Kuo R."/>
            <person name="Ohm R.A."/>
            <person name="Bhattacharya S.S."/>
            <person name="Shirouzu T."/>
            <person name="Yoshinaga Y."/>
            <person name="Martin F.M."/>
            <person name="Grigoriev I.V."/>
            <person name="Hibbett D.S."/>
        </authorList>
    </citation>
    <scope>NUCLEOTIDE SEQUENCE [LARGE SCALE GENOMIC DNA]</scope>
    <source>
        <strain evidence="2 3">HHB12029</strain>
    </source>
</reference>
<proteinExistence type="predicted"/>
<organism evidence="2 3">
    <name type="scientific">Exidia glandulosa HHB12029</name>
    <dbReference type="NCBI Taxonomy" id="1314781"/>
    <lineage>
        <taxon>Eukaryota</taxon>
        <taxon>Fungi</taxon>
        <taxon>Dikarya</taxon>
        <taxon>Basidiomycota</taxon>
        <taxon>Agaricomycotina</taxon>
        <taxon>Agaricomycetes</taxon>
        <taxon>Auriculariales</taxon>
        <taxon>Exidiaceae</taxon>
        <taxon>Exidia</taxon>
    </lineage>
</organism>
<evidence type="ECO:0008006" key="4">
    <source>
        <dbReference type="Google" id="ProtNLM"/>
    </source>
</evidence>
<feature type="region of interest" description="Disordered" evidence="1">
    <location>
        <begin position="13"/>
        <end position="41"/>
    </location>
</feature>
<dbReference type="OrthoDB" id="2570975at2759"/>
<keyword evidence="3" id="KW-1185">Reference proteome</keyword>
<name>A0A165MBS6_EXIGL</name>
<dbReference type="InParanoid" id="A0A165MBS6"/>
<evidence type="ECO:0000256" key="1">
    <source>
        <dbReference type="SAM" id="MobiDB-lite"/>
    </source>
</evidence>
<evidence type="ECO:0000313" key="3">
    <source>
        <dbReference type="Proteomes" id="UP000077266"/>
    </source>
</evidence>
<protein>
    <recommendedName>
        <fullName evidence="4">Clp1-like protein</fullName>
    </recommendedName>
</protein>
<evidence type="ECO:0000313" key="2">
    <source>
        <dbReference type="EMBL" id="KZV99041.1"/>
    </source>
</evidence>
<sequence length="290" mass="31399">MAAHTVFAAKENMPTGFQAKGASPASKTTSRHRTQPSAAKVADIHEAARRAARRSPPVCRLRLPQTLPRPVLKDIDADTLAAISTKLAGVHLEYIRDILREAGPILLEAARNGQPALPTTLTKKLDVIVEDDMPTHMLAVWSKSQAARQVKLFSAHDVLFAATCAHLPPLPASKQRALVGTEDKLPVVTLCIPHLPTFGILHEYLYTHDINRLLVSLLPTHTAAGVPIPPSPQAYANACSRHVLMQHIGSVHGLWSNACALGVFDEELWNAIDKSWALLLAALQPVPVHA</sequence>
<gene>
    <name evidence="2" type="ORF">EXIGLDRAFT_746365</name>
</gene>
<accession>A0A165MBS6</accession>
<dbReference type="AlphaFoldDB" id="A0A165MBS6"/>